<dbReference type="FunFam" id="3.30.160.60:FF:000624">
    <property type="entry name" value="zinc finger protein 697"/>
    <property type="match status" value="1"/>
</dbReference>
<keyword evidence="12" id="KW-0805">Transcription regulation</keyword>
<evidence type="ECO:0000256" key="1">
    <source>
        <dbReference type="ARBA" id="ARBA00004123"/>
    </source>
</evidence>
<dbReference type="PROSITE" id="PS00028">
    <property type="entry name" value="ZINC_FINGER_C2H2_1"/>
    <property type="match status" value="3"/>
</dbReference>
<feature type="domain" description="C2H2-type" evidence="20">
    <location>
        <begin position="226"/>
        <end position="253"/>
    </location>
</feature>
<dbReference type="InterPro" id="IPR013087">
    <property type="entry name" value="Znf_C2H2_type"/>
</dbReference>
<feature type="domain" description="C2H2-type" evidence="20">
    <location>
        <begin position="282"/>
        <end position="309"/>
    </location>
</feature>
<evidence type="ECO:0000256" key="14">
    <source>
        <dbReference type="ARBA" id="ARBA00023163"/>
    </source>
</evidence>
<reference evidence="22" key="2">
    <citation type="submission" date="2017-12" db="EMBL/GenBank/DDBJ databases">
        <title>Genome sequence of the Bar-tailed Godwit (Limosa lapponica baueri).</title>
        <authorList>
            <person name="Lima N.C.B."/>
            <person name="Parody-Merino A.M."/>
            <person name="Battley P.F."/>
            <person name="Fidler A.E."/>
            <person name="Prosdocimi F."/>
        </authorList>
    </citation>
    <scope>NUCLEOTIDE SEQUENCE [LARGE SCALE GENOMIC DNA]</scope>
</reference>
<feature type="domain" description="C2H2-type" evidence="20">
    <location>
        <begin position="254"/>
        <end position="281"/>
    </location>
</feature>
<comment type="similarity">
    <text evidence="2">Belongs to the krueppel C2H2-type zinc-finger protein family.</text>
</comment>
<proteinExistence type="inferred from homology"/>
<evidence type="ECO:0000256" key="8">
    <source>
        <dbReference type="ARBA" id="ARBA00022771"/>
    </source>
</evidence>
<keyword evidence="15" id="KW-0539">Nucleus</keyword>
<feature type="compositionally biased region" description="Polar residues" evidence="19">
    <location>
        <begin position="612"/>
        <end position="621"/>
    </location>
</feature>
<dbReference type="PROSITE" id="PS50157">
    <property type="entry name" value="ZINC_FINGER_C2H2_2"/>
    <property type="match status" value="4"/>
</dbReference>
<feature type="compositionally biased region" description="Polar residues" evidence="19">
    <location>
        <begin position="346"/>
        <end position="361"/>
    </location>
</feature>
<gene>
    <name evidence="21" type="ORF">llap_8076</name>
</gene>
<evidence type="ECO:0000256" key="5">
    <source>
        <dbReference type="ARBA" id="ARBA00022553"/>
    </source>
</evidence>
<feature type="region of interest" description="Disordered" evidence="19">
    <location>
        <begin position="740"/>
        <end position="773"/>
    </location>
</feature>
<dbReference type="FunFam" id="3.30.160.60:FF:000042">
    <property type="entry name" value="Zinc finger protein 148"/>
    <property type="match status" value="1"/>
</dbReference>
<evidence type="ECO:0000256" key="19">
    <source>
        <dbReference type="SAM" id="MobiDB-lite"/>
    </source>
</evidence>
<feature type="compositionally biased region" description="Polar residues" evidence="19">
    <location>
        <begin position="740"/>
        <end position="754"/>
    </location>
</feature>
<dbReference type="GO" id="GO:0008270">
    <property type="term" value="F:zinc ion binding"/>
    <property type="evidence" value="ECO:0007669"/>
    <property type="project" value="UniProtKB-KW"/>
</dbReference>
<dbReference type="PANTHER" id="PTHR23235:SF155">
    <property type="entry name" value="EARLY GROWTH RESPONSE 4-RELATED"/>
    <property type="match status" value="1"/>
</dbReference>
<keyword evidence="6" id="KW-0479">Metal-binding</keyword>
<evidence type="ECO:0000256" key="11">
    <source>
        <dbReference type="ARBA" id="ARBA00022843"/>
    </source>
</evidence>
<evidence type="ECO:0000256" key="16">
    <source>
        <dbReference type="ARBA" id="ARBA00059547"/>
    </source>
</evidence>
<keyword evidence="14" id="KW-0804">Transcription</keyword>
<dbReference type="InterPro" id="IPR036236">
    <property type="entry name" value="Znf_C2H2_sf"/>
</dbReference>
<dbReference type="PANTHER" id="PTHR23235">
    <property type="entry name" value="KRUEPPEL-LIKE TRANSCRIPTION FACTOR"/>
    <property type="match status" value="1"/>
</dbReference>
<feature type="region of interest" description="Disordered" evidence="19">
    <location>
        <begin position="155"/>
        <end position="221"/>
    </location>
</feature>
<feature type="compositionally biased region" description="Low complexity" evidence="19">
    <location>
        <begin position="72"/>
        <end position="82"/>
    </location>
</feature>
<feature type="region of interest" description="Disordered" evidence="19">
    <location>
        <begin position="338"/>
        <end position="387"/>
    </location>
</feature>
<keyword evidence="5" id="KW-0597">Phosphoprotein</keyword>
<sequence>MEPTFPPGMVMFNHRLPPVTSFTRAAAPPPAAQHPPQCVLPPASAAASSTAAAEPPAPPPPPQDMTFKKEPAGAFPSAPSSSQRSPWGFLQSLVSIKQEKPSDQEEEEQQQHHHHYGGLFGGAGEERPPGLGSSSGEGTGQSVIQDLSLLHHLHQHPHRDLLLSGRGEGAPGSSGEPKHDAQVKKAKRPKSETQGIKAKRKPSASSKPPLVGDGEGAIASPNQKPHVCEHCSAAFRSSYHLRRHVLIHTGERPFQCSQCSMGFIQKYLLQRHEKIHSREKPFGCDQCSMKFIQKYHMERHKRTHSGEKPYKCDTCQQYFSRTDRLLKHRRTCGEAIGKAGAGMEPGSSNNMGSLAALSQGNTSSSRRKSKTKSISTENKGNKCSSKVTESQVTSNVAMPNYAVDIPIVSSSGGLVGTGVEELHKKVPKLVLKKGSRKQADKNYLNFASPLPDILGQKPLSGKQSGSLGLVANTGVETIGLLQSTGGKPGPISSNYDDAMQFSKKRRYLQTASSNSAFSINVGHMTSQQSVIQSAGVSVMDNEAPLSLIDSASLNSEIKSCHDKSGIPDEVLQSLLDQYSHKSEGQKEDPFSITEQRVDLHTSGEHSEMVQEENLSPNSQTVSNDKASMLQEYSKYLQQAFERTTNSTGFAFGPSFQFVSLSSTLHNHTLFQDKQIYTTSPLECGFSQSVTSVLPTALPKPPFGMLLGSQPGFYLSALEATHQQLTPSQELDDLIDPQKNLETSSNYQSTSQKLTGQKEQKNLESSTSFQIPSQELTSQIDPQKDIEPRATYQIENFAQAFGSQFKSGSRVPMTFIANSNGEVDHRVRTSVSDFSGYTNMMSDVSEPCSTRVKTPTSQSYRDFIDTDAKNLLLNAQLRCDTYDLEGQNFRSGGQVCWRIFYAFRMELPLAHAFISLHVMQQTFKATHGRYGYIRRICLNKKFPTGFSGMPKGVKHMWMWQMAMLRSIRNRENMLEKMSVINKYLSCSCECISIMVTRGEMAEAQSQKPFGASACHLQNADGKDNILLSSNRSEILILDFCFYILAYGRIGGMEVLTQELRGVEGQEHAEFKQGEVLPTRYVHHIPEEHKGLEPKLIREVDIVFASQIFGLTPVTLTSAALLTRQGKEKKEKGVKSTKKINKPHFAYKKHIGCLFLEKKLAGIKANSLWIWQDDKIVISFKRFLFHLQRNIALCL</sequence>
<keyword evidence="13" id="KW-0238">DNA-binding</keyword>
<keyword evidence="9" id="KW-0221">Differentiation</keyword>
<evidence type="ECO:0000313" key="22">
    <source>
        <dbReference type="Proteomes" id="UP000233556"/>
    </source>
</evidence>
<comment type="subcellular location">
    <subcellularLocation>
        <location evidence="1">Nucleus</location>
    </subcellularLocation>
</comment>
<dbReference type="Pfam" id="PF00096">
    <property type="entry name" value="zf-C2H2"/>
    <property type="match status" value="2"/>
</dbReference>
<evidence type="ECO:0000256" key="7">
    <source>
        <dbReference type="ARBA" id="ARBA00022737"/>
    </source>
</evidence>
<protein>
    <recommendedName>
        <fullName evidence="17">Zinc finger protein 281</fullName>
    </recommendedName>
</protein>
<dbReference type="SMART" id="SM00355">
    <property type="entry name" value="ZnF_C2H2"/>
    <property type="match status" value="4"/>
</dbReference>
<keyword evidence="4" id="KW-1017">Isopeptide bond</keyword>
<dbReference type="EMBL" id="KZ506096">
    <property type="protein sequence ID" value="PKU41624.1"/>
    <property type="molecule type" value="Genomic_DNA"/>
</dbReference>
<evidence type="ECO:0000259" key="20">
    <source>
        <dbReference type="PROSITE" id="PS50157"/>
    </source>
</evidence>
<dbReference type="FunFam" id="3.30.160.60:FF:000313">
    <property type="entry name" value="Zinc finger protein 281"/>
    <property type="match status" value="1"/>
</dbReference>
<evidence type="ECO:0000313" key="21">
    <source>
        <dbReference type="EMBL" id="PKU41624.1"/>
    </source>
</evidence>
<evidence type="ECO:0000256" key="2">
    <source>
        <dbReference type="ARBA" id="ARBA00006991"/>
    </source>
</evidence>
<evidence type="ECO:0000256" key="3">
    <source>
        <dbReference type="ARBA" id="ARBA00022491"/>
    </source>
</evidence>
<keyword evidence="11" id="KW-0832">Ubl conjugation</keyword>
<dbReference type="Proteomes" id="UP000233556">
    <property type="component" value="Unassembled WGS sequence"/>
</dbReference>
<feature type="compositionally biased region" description="Polar residues" evidence="19">
    <location>
        <begin position="762"/>
        <end position="773"/>
    </location>
</feature>
<dbReference type="GO" id="GO:0005634">
    <property type="term" value="C:nucleus"/>
    <property type="evidence" value="ECO:0007669"/>
    <property type="project" value="UniProtKB-SubCell"/>
</dbReference>
<dbReference type="SUPFAM" id="SSF57667">
    <property type="entry name" value="beta-beta-alpha zinc fingers"/>
    <property type="match status" value="2"/>
</dbReference>
<keyword evidence="8 18" id="KW-0863">Zinc-finger</keyword>
<comment type="function">
    <text evidence="16">Transcription repressor that plays a role in regulation of embryonic stem cells (ESCs) differentiation. Required for ESCs differentiation and acts by mediating autorepression of NANOG in ESCs: binds to the NANOG promoter and promotes association of NANOG protein to its own promoter and recruits the NuRD complex, which deacetylates histones. Not required for establishement and maintenance of ESCs. Represses the transcription of a number of genes including GAST, ODC1 and VIM. Binds to the G-rich box in the enhancer region of these genes.</text>
</comment>
<feature type="compositionally biased region" description="Low complexity" evidence="19">
    <location>
        <begin position="34"/>
        <end position="54"/>
    </location>
</feature>
<dbReference type="GO" id="GO:0030154">
    <property type="term" value="P:cell differentiation"/>
    <property type="evidence" value="ECO:0007669"/>
    <property type="project" value="UniProtKB-KW"/>
</dbReference>
<evidence type="ECO:0000256" key="9">
    <source>
        <dbReference type="ARBA" id="ARBA00022782"/>
    </source>
</evidence>
<dbReference type="AlphaFoldDB" id="A0A2I0U6A6"/>
<evidence type="ECO:0000256" key="13">
    <source>
        <dbReference type="ARBA" id="ARBA00023125"/>
    </source>
</evidence>
<dbReference type="OrthoDB" id="9899552at2759"/>
<organism evidence="21 22">
    <name type="scientific">Limosa lapponica baueri</name>
    <dbReference type="NCBI Taxonomy" id="1758121"/>
    <lineage>
        <taxon>Eukaryota</taxon>
        <taxon>Metazoa</taxon>
        <taxon>Chordata</taxon>
        <taxon>Craniata</taxon>
        <taxon>Vertebrata</taxon>
        <taxon>Euteleostomi</taxon>
        <taxon>Archelosauria</taxon>
        <taxon>Archosauria</taxon>
        <taxon>Dinosauria</taxon>
        <taxon>Saurischia</taxon>
        <taxon>Theropoda</taxon>
        <taxon>Coelurosauria</taxon>
        <taxon>Aves</taxon>
        <taxon>Neognathae</taxon>
        <taxon>Neoaves</taxon>
        <taxon>Charadriiformes</taxon>
        <taxon>Scolopacidae</taxon>
        <taxon>Limosa</taxon>
    </lineage>
</organism>
<evidence type="ECO:0000256" key="17">
    <source>
        <dbReference type="ARBA" id="ARBA00067216"/>
    </source>
</evidence>
<feature type="region of interest" description="Disordered" evidence="19">
    <location>
        <begin position="600"/>
        <end position="621"/>
    </location>
</feature>
<accession>A0A2I0U6A6</accession>
<reference evidence="22" key="1">
    <citation type="submission" date="2017-11" db="EMBL/GenBank/DDBJ databases">
        <authorList>
            <person name="Lima N.C."/>
            <person name="Parody-Merino A.M."/>
            <person name="Battley P.F."/>
            <person name="Fidler A.E."/>
            <person name="Prosdocimi F."/>
        </authorList>
    </citation>
    <scope>NUCLEOTIDE SEQUENCE [LARGE SCALE GENOMIC DNA]</scope>
</reference>
<evidence type="ECO:0000256" key="6">
    <source>
        <dbReference type="ARBA" id="ARBA00022723"/>
    </source>
</evidence>
<keyword evidence="7" id="KW-0677">Repeat</keyword>
<evidence type="ECO:0000256" key="12">
    <source>
        <dbReference type="ARBA" id="ARBA00023015"/>
    </source>
</evidence>
<feature type="region of interest" description="Disordered" evidence="19">
    <location>
        <begin position="20"/>
        <end position="141"/>
    </location>
</feature>
<feature type="domain" description="C2H2-type" evidence="20">
    <location>
        <begin position="310"/>
        <end position="331"/>
    </location>
</feature>
<name>A0A2I0U6A6_LIMLA</name>
<dbReference type="GO" id="GO:0000978">
    <property type="term" value="F:RNA polymerase II cis-regulatory region sequence-specific DNA binding"/>
    <property type="evidence" value="ECO:0007669"/>
    <property type="project" value="TreeGrafter"/>
</dbReference>
<evidence type="ECO:0000256" key="10">
    <source>
        <dbReference type="ARBA" id="ARBA00022833"/>
    </source>
</evidence>
<dbReference type="GO" id="GO:0001227">
    <property type="term" value="F:DNA-binding transcription repressor activity, RNA polymerase II-specific"/>
    <property type="evidence" value="ECO:0007669"/>
    <property type="project" value="UniProtKB-ARBA"/>
</dbReference>
<dbReference type="FunFam" id="3.30.160.60:FF:000067">
    <property type="entry name" value="Vascular endothelial zinc finger 1"/>
    <property type="match status" value="1"/>
</dbReference>
<feature type="compositionally biased region" description="Polar residues" evidence="19">
    <location>
        <begin position="377"/>
        <end position="387"/>
    </location>
</feature>
<evidence type="ECO:0000256" key="15">
    <source>
        <dbReference type="ARBA" id="ARBA00023242"/>
    </source>
</evidence>
<evidence type="ECO:0000256" key="18">
    <source>
        <dbReference type="PROSITE-ProRule" id="PRU00042"/>
    </source>
</evidence>
<keyword evidence="10" id="KW-0862">Zinc</keyword>
<keyword evidence="3" id="KW-0678">Repressor</keyword>
<evidence type="ECO:0000256" key="4">
    <source>
        <dbReference type="ARBA" id="ARBA00022499"/>
    </source>
</evidence>
<keyword evidence="22" id="KW-1185">Reference proteome</keyword>
<dbReference type="Gene3D" id="3.30.160.60">
    <property type="entry name" value="Classic Zinc Finger"/>
    <property type="match status" value="4"/>
</dbReference>